<accession>A0A484N3I3</accession>
<gene>
    <name evidence="10" type="ORF">CCAM_LOCUS36340</name>
</gene>
<dbReference type="InterPro" id="IPR036397">
    <property type="entry name" value="RNaseH_sf"/>
</dbReference>
<feature type="coiled-coil region" evidence="7">
    <location>
        <begin position="358"/>
        <end position="385"/>
    </location>
</feature>
<dbReference type="InterPro" id="IPR012337">
    <property type="entry name" value="RNaseH-like_sf"/>
</dbReference>
<evidence type="ECO:0000256" key="1">
    <source>
        <dbReference type="ARBA" id="ARBA00022679"/>
    </source>
</evidence>
<dbReference type="SUPFAM" id="SSF53098">
    <property type="entry name" value="Ribonuclease H-like"/>
    <property type="match status" value="1"/>
</dbReference>
<dbReference type="PROSITE" id="PS50994">
    <property type="entry name" value="INTEGRASE"/>
    <property type="match status" value="1"/>
</dbReference>
<keyword evidence="1" id="KW-0808">Transferase</keyword>
<dbReference type="PANTHER" id="PTHR37984:SF5">
    <property type="entry name" value="PROTEIN NYNRIN-LIKE"/>
    <property type="match status" value="1"/>
</dbReference>
<evidence type="ECO:0000256" key="6">
    <source>
        <dbReference type="ARBA" id="ARBA00022918"/>
    </source>
</evidence>
<dbReference type="Gene3D" id="3.30.420.10">
    <property type="entry name" value="Ribonuclease H-like superfamily/Ribonuclease H"/>
    <property type="match status" value="1"/>
</dbReference>
<keyword evidence="4" id="KW-0255">Endonuclease</keyword>
<dbReference type="OrthoDB" id="407598at2759"/>
<dbReference type="CDD" id="cd09274">
    <property type="entry name" value="RNase_HI_RT_Ty3"/>
    <property type="match status" value="1"/>
</dbReference>
<keyword evidence="7" id="KW-0175">Coiled coil</keyword>
<evidence type="ECO:0000256" key="4">
    <source>
        <dbReference type="ARBA" id="ARBA00022759"/>
    </source>
</evidence>
<dbReference type="InterPro" id="IPR050951">
    <property type="entry name" value="Retrovirus_Pol_polyprotein"/>
</dbReference>
<evidence type="ECO:0000313" key="10">
    <source>
        <dbReference type="EMBL" id="VFQ94564.1"/>
    </source>
</evidence>
<dbReference type="InterPro" id="IPR043502">
    <property type="entry name" value="DNA/RNA_pol_sf"/>
</dbReference>
<dbReference type="GO" id="GO:0016787">
    <property type="term" value="F:hydrolase activity"/>
    <property type="evidence" value="ECO:0007669"/>
    <property type="project" value="UniProtKB-KW"/>
</dbReference>
<proteinExistence type="predicted"/>
<dbReference type="EMBL" id="OOIL02005377">
    <property type="protein sequence ID" value="VFQ94564.1"/>
    <property type="molecule type" value="Genomic_DNA"/>
</dbReference>
<keyword evidence="6" id="KW-0695">RNA-directed DNA polymerase</keyword>
<organism evidence="10 11">
    <name type="scientific">Cuscuta campestris</name>
    <dbReference type="NCBI Taxonomy" id="132261"/>
    <lineage>
        <taxon>Eukaryota</taxon>
        <taxon>Viridiplantae</taxon>
        <taxon>Streptophyta</taxon>
        <taxon>Embryophyta</taxon>
        <taxon>Tracheophyta</taxon>
        <taxon>Spermatophyta</taxon>
        <taxon>Magnoliopsida</taxon>
        <taxon>eudicotyledons</taxon>
        <taxon>Gunneridae</taxon>
        <taxon>Pentapetalae</taxon>
        <taxon>asterids</taxon>
        <taxon>lamiids</taxon>
        <taxon>Solanales</taxon>
        <taxon>Convolvulaceae</taxon>
        <taxon>Cuscuteae</taxon>
        <taxon>Cuscuta</taxon>
        <taxon>Cuscuta subgen. Grammica</taxon>
        <taxon>Cuscuta sect. Cleistogrammica</taxon>
    </lineage>
</organism>
<evidence type="ECO:0000313" key="11">
    <source>
        <dbReference type="Proteomes" id="UP000595140"/>
    </source>
</evidence>
<sequence length="573" mass="66016">MAASTYHKELYAIVESVQRWRQYLLGREFMIRTDHQSLRELLQQVVQTPDQHFYIRKLLGYQFKIEYKSGAANRVVDALSRRDEADQAGQQLLAISSPVPNLMEEIRRENTTQPDLVAHHQEHREARLAEPYSVTDGVLYYKRRMRTDVKAYVQKCHTCETTKYSTQPPAGLLQPLPVRTQVWEDISMDFVTGLPPSRGYTVIMVVVDRLTKVVHLGALPAGFDAHRTTHLFIDIVVKLHDFPKMIVSDRDRVFLSNFWREALKASGTTLTMSTSFHPQTDGQTEVMNRVVEQYLRAFTQDKPARWTVLLLWAEYALNTSVHSGLKVTPFEALYGRPPPSFLPYLQGESKVQEVNNFLQERDALLRRLRENLKEAQRRMTTAANKHQTDLQFKEGEWVLLKLQPYRQHSVVRWSSQKLARRYYGPYRVAARDDATWEPYDRLRQRFPTLHLEDKVVSQAAGNVTHGVHGSQDGGVDEQNKATGRTKEKWAEEEKESAQEERGKPRKLKSIILDIPHSNLLPNDIGVRMQKRLSTFSGFVPKLKRTTGNSSGLLKSLIAYSRIIFFTGLCIRAS</sequence>
<keyword evidence="3" id="KW-0540">Nuclease</keyword>
<feature type="region of interest" description="Disordered" evidence="8">
    <location>
        <begin position="465"/>
        <end position="504"/>
    </location>
</feature>
<dbReference type="SUPFAM" id="SSF56672">
    <property type="entry name" value="DNA/RNA polymerases"/>
    <property type="match status" value="1"/>
</dbReference>
<dbReference type="Pfam" id="PF17917">
    <property type="entry name" value="RT_RNaseH"/>
    <property type="match status" value="1"/>
</dbReference>
<name>A0A484N3I3_9ASTE</name>
<dbReference type="GO" id="GO:0015074">
    <property type="term" value="P:DNA integration"/>
    <property type="evidence" value="ECO:0007669"/>
    <property type="project" value="InterPro"/>
</dbReference>
<dbReference type="InterPro" id="IPR001584">
    <property type="entry name" value="Integrase_cat-core"/>
</dbReference>
<evidence type="ECO:0000256" key="5">
    <source>
        <dbReference type="ARBA" id="ARBA00022801"/>
    </source>
</evidence>
<dbReference type="Proteomes" id="UP000595140">
    <property type="component" value="Unassembled WGS sequence"/>
</dbReference>
<keyword evidence="2" id="KW-0548">Nucleotidyltransferase</keyword>
<dbReference type="GO" id="GO:0004519">
    <property type="term" value="F:endonuclease activity"/>
    <property type="evidence" value="ECO:0007669"/>
    <property type="project" value="UniProtKB-KW"/>
</dbReference>
<keyword evidence="5" id="KW-0378">Hydrolase</keyword>
<keyword evidence="11" id="KW-1185">Reference proteome</keyword>
<dbReference type="GO" id="GO:0003964">
    <property type="term" value="F:RNA-directed DNA polymerase activity"/>
    <property type="evidence" value="ECO:0007669"/>
    <property type="project" value="UniProtKB-KW"/>
</dbReference>
<dbReference type="AlphaFoldDB" id="A0A484N3I3"/>
<evidence type="ECO:0000259" key="9">
    <source>
        <dbReference type="PROSITE" id="PS50994"/>
    </source>
</evidence>
<protein>
    <recommendedName>
        <fullName evidence="9">Integrase catalytic domain-containing protein</fullName>
    </recommendedName>
</protein>
<evidence type="ECO:0000256" key="8">
    <source>
        <dbReference type="SAM" id="MobiDB-lite"/>
    </source>
</evidence>
<evidence type="ECO:0000256" key="3">
    <source>
        <dbReference type="ARBA" id="ARBA00022722"/>
    </source>
</evidence>
<feature type="compositionally biased region" description="Basic and acidic residues" evidence="8">
    <location>
        <begin position="484"/>
        <end position="502"/>
    </location>
</feature>
<dbReference type="PANTHER" id="PTHR37984">
    <property type="entry name" value="PROTEIN CBG26694"/>
    <property type="match status" value="1"/>
</dbReference>
<reference evidence="10 11" key="1">
    <citation type="submission" date="2018-04" db="EMBL/GenBank/DDBJ databases">
        <authorList>
            <person name="Vogel A."/>
        </authorList>
    </citation>
    <scope>NUCLEOTIDE SEQUENCE [LARGE SCALE GENOMIC DNA]</scope>
</reference>
<evidence type="ECO:0000256" key="2">
    <source>
        <dbReference type="ARBA" id="ARBA00022695"/>
    </source>
</evidence>
<dbReference type="GO" id="GO:0003676">
    <property type="term" value="F:nucleic acid binding"/>
    <property type="evidence" value="ECO:0007669"/>
    <property type="project" value="InterPro"/>
</dbReference>
<dbReference type="InterPro" id="IPR041373">
    <property type="entry name" value="RT_RNaseH"/>
</dbReference>
<feature type="domain" description="Integrase catalytic" evidence="9">
    <location>
        <begin position="173"/>
        <end position="337"/>
    </location>
</feature>
<evidence type="ECO:0000256" key="7">
    <source>
        <dbReference type="SAM" id="Coils"/>
    </source>
</evidence>